<comment type="caution">
    <text evidence="1">The sequence shown here is derived from an EMBL/GenBank/DDBJ whole genome shotgun (WGS) entry which is preliminary data.</text>
</comment>
<dbReference type="Proteomes" id="UP001259832">
    <property type="component" value="Unassembled WGS sequence"/>
</dbReference>
<evidence type="ECO:0000313" key="2">
    <source>
        <dbReference type="Proteomes" id="UP001259832"/>
    </source>
</evidence>
<protein>
    <recommendedName>
        <fullName evidence="3">RxLR effector protein</fullName>
    </recommendedName>
</protein>
<reference evidence="1" key="1">
    <citation type="submission" date="2023-08" db="EMBL/GenBank/DDBJ databases">
        <title>Reference Genome Resource for the Citrus Pathogen Phytophthora citrophthora.</title>
        <authorList>
            <person name="Moller H."/>
            <person name="Coetzee B."/>
            <person name="Rose L.J."/>
            <person name="Van Niekerk J.M."/>
        </authorList>
    </citation>
    <scope>NUCLEOTIDE SEQUENCE</scope>
    <source>
        <strain evidence="1">STE-U-9442</strain>
    </source>
</reference>
<organism evidence="1 2">
    <name type="scientific">Phytophthora citrophthora</name>
    <dbReference type="NCBI Taxonomy" id="4793"/>
    <lineage>
        <taxon>Eukaryota</taxon>
        <taxon>Sar</taxon>
        <taxon>Stramenopiles</taxon>
        <taxon>Oomycota</taxon>
        <taxon>Peronosporomycetes</taxon>
        <taxon>Peronosporales</taxon>
        <taxon>Peronosporaceae</taxon>
        <taxon>Phytophthora</taxon>
    </lineage>
</organism>
<sequence length="117" mass="13054">MDDLNAKHGGASMIQTLRKYHSTADLLYLAEEATRAKTTEKIGLQVQNAFVQFWLSGKKTPVKVVDELRLEVDGKAKKIATELEAAQLRMWLSSGKSIDNVYDRSTEATVQSVSLRL</sequence>
<evidence type="ECO:0000313" key="1">
    <source>
        <dbReference type="EMBL" id="KAK1942730.1"/>
    </source>
</evidence>
<keyword evidence="2" id="KW-1185">Reference proteome</keyword>
<proteinExistence type="predicted"/>
<dbReference type="AlphaFoldDB" id="A0AAD9GQG9"/>
<dbReference type="EMBL" id="JASMQC010000009">
    <property type="protein sequence ID" value="KAK1942730.1"/>
    <property type="molecule type" value="Genomic_DNA"/>
</dbReference>
<accession>A0AAD9GQG9</accession>
<gene>
    <name evidence="1" type="ORF">P3T76_006229</name>
</gene>
<evidence type="ECO:0008006" key="3">
    <source>
        <dbReference type="Google" id="ProtNLM"/>
    </source>
</evidence>
<name>A0AAD9GQG9_9STRA</name>